<feature type="region of interest" description="Disordered" evidence="1">
    <location>
        <begin position="252"/>
        <end position="316"/>
    </location>
</feature>
<gene>
    <name evidence="2" type="ORF">PHYSODRAFT_251954</name>
</gene>
<sequence length="1435" mass="156054">MVPRPGSTTSNDGLTIQEASEAGARSAGRSPTAGEHSERPVASWSSEGTFTTGHGASDDQEGYEEQFAVPDVAPDEGAAKGRDASRGPTGRKPAKADDQQQPTAKAATKRKSPKRRKKKKLRAPDSAEASLSKPQGKDAGRQYTVEEVRYVVARTELFRLLEQDPILVFLKPMLMSNFTGPFVAPDFDSLTSVAHAAPILFQMLRDSGFVLGSFEMEKLCDWDLKSWLRAIRVVQEPLTILAGSVKQDATSFSAGQGAPSSSTGSAQTSTTTPSPPPRYQSSVDFNSSFESRKRKSPEKLCAPVSADGPPVKARGDDTGNQFTAAEMRYMLAGVELIWLLEHDPILRFIKPNAIKFTGPFRVPDFDMLTNVTRAAGTLFEMLHESGFSLGITKRTGVYDWDVESWTRTIRGVLGPLTVLVGSIQRKVTPPGTRPISTQMITSYQAESSVHSTSRSKPRRDVDDEPADLFNVDFGMPKTTAATSTTTSPELDEVFNHLSEPPRATPREVTPERIKVLPDLKEAIPKALEEANTRSTITQASNTHKMSTRDASKEMRQQGLGNHTVMSVAVPVATTSRRPLGTARASTTPEQSRYDARVRPVSLDALKQLDPGQTLDVRLRSSRDAPRLWVTRSKTWVTTRFKTKIERQTYLRVTNVTDETITLDTGTNVGWWTPSDVFPPAPRFVLATNRQYQDWQNLAYEVTCDEDETWCDDELVWPMYGWPTYEDLEFDARRGELEEEVHADSKPTSYPVVAVKSRTAGLTRAPAVETSSVSKLQTRGHSTLSRVVLKTWVDVVTTCVRSDHGSQRSDNTGRPAEASRVEQLVEGASGDEARGAPSSGRSQQCDRVRQSSERAQVAKSNRDKCDSKQSQKQSQKCDTVRRTECDTVRQSSEGSRGRDDVRLTECDTMRRSVARSQTCDGMRLGDKAGKWRLWRHSALEPVKNKPNVNFDVVDEGPDGGGTGGPPGSAPKERHRAINLDRLVNPEQDAGPNCAIYRSGGYAAAGRVVRFPVDKPECHGAPPGGLLAKVPAVTRRMSSELNKSAVLKMAGKAGDEPRSLQLHRLRTCDALHVQPRYGVRRGGNTGPDAPVGCVRRDQEDSATNNSSQIRCAETMHRREVTGKSDPGERGQRSAAAGCTGAMHRAKDGADSAKTQVGVIQPTTAQNASSPSATRVPDPRCNTDSRTDARRGTSDGDASAAGAGVFVIQPADHSREDIRPRTLDPETASPVNLVAEDCDAKKLDVENLDAERDEGNCDEAKPVVNVPERDPPTPENMDLGRGTAYVLVVTMHSASTRATNPRGRAPGVLQELAAQNPSSLVKTPPRAAKGAESHGPGHFTGRGALDEDASCVGSGCAFKFLGGVWVATRNTSRVGTQSKRLGLCVRQHRRLAQVNALEVDQGVHVADRTRGGVATTDTAEVNLPIRYCLDCDSPGLPH</sequence>
<dbReference type="InParanoid" id="G4YMW1"/>
<feature type="compositionally biased region" description="Low complexity" evidence="1">
    <location>
        <begin position="253"/>
        <end position="272"/>
    </location>
</feature>
<feature type="compositionally biased region" description="Polar residues" evidence="1">
    <location>
        <begin position="43"/>
        <end position="54"/>
    </location>
</feature>
<feature type="compositionally biased region" description="Polar residues" evidence="1">
    <location>
        <begin position="1158"/>
        <end position="1170"/>
    </location>
</feature>
<organism evidence="2 3">
    <name type="scientific">Phytophthora sojae (strain P6497)</name>
    <name type="common">Soybean stem and root rot agent</name>
    <name type="synonym">Phytophthora megasperma f. sp. glycines</name>
    <dbReference type="NCBI Taxonomy" id="1094619"/>
    <lineage>
        <taxon>Eukaryota</taxon>
        <taxon>Sar</taxon>
        <taxon>Stramenopiles</taxon>
        <taxon>Oomycota</taxon>
        <taxon>Peronosporomycetes</taxon>
        <taxon>Peronosporales</taxon>
        <taxon>Peronosporaceae</taxon>
        <taxon>Phytophthora</taxon>
    </lineage>
</organism>
<feature type="compositionally biased region" description="Basic and acidic residues" evidence="1">
    <location>
        <begin position="1111"/>
        <end position="1129"/>
    </location>
</feature>
<feature type="compositionally biased region" description="Polar residues" evidence="1">
    <location>
        <begin position="1"/>
        <end position="14"/>
    </location>
</feature>
<protein>
    <submittedName>
        <fullName evidence="2">Uncharacterized protein</fullName>
    </submittedName>
</protein>
<dbReference type="EMBL" id="JH159151">
    <property type="protein sequence ID" value="EGZ29494.1"/>
    <property type="molecule type" value="Genomic_DNA"/>
</dbReference>
<accession>G4YMW1</accession>
<feature type="compositionally biased region" description="Polar residues" evidence="1">
    <location>
        <begin position="442"/>
        <end position="454"/>
    </location>
</feature>
<dbReference type="Proteomes" id="UP000002640">
    <property type="component" value="Unassembled WGS sequence"/>
</dbReference>
<feature type="compositionally biased region" description="Basic and acidic residues" evidence="1">
    <location>
        <begin position="877"/>
        <end position="886"/>
    </location>
</feature>
<dbReference type="GeneID" id="20638216"/>
<feature type="compositionally biased region" description="Basic and acidic residues" evidence="1">
    <location>
        <begin position="859"/>
        <end position="868"/>
    </location>
</feature>
<feature type="region of interest" description="Disordered" evidence="1">
    <location>
        <begin position="442"/>
        <end position="472"/>
    </location>
</feature>
<feature type="region of interest" description="Disordered" evidence="1">
    <location>
        <begin position="946"/>
        <end position="971"/>
    </location>
</feature>
<dbReference type="KEGG" id="psoj:PHYSODRAFT_251954"/>
<feature type="region of interest" description="Disordered" evidence="1">
    <location>
        <begin position="1314"/>
        <end position="1338"/>
    </location>
</feature>
<evidence type="ECO:0000256" key="1">
    <source>
        <dbReference type="SAM" id="MobiDB-lite"/>
    </source>
</evidence>
<feature type="compositionally biased region" description="Basic residues" evidence="1">
    <location>
        <begin position="107"/>
        <end position="121"/>
    </location>
</feature>
<feature type="region of interest" description="Disordered" evidence="1">
    <location>
        <begin position="1"/>
        <end position="140"/>
    </location>
</feature>
<feature type="region of interest" description="Disordered" evidence="1">
    <location>
        <begin position="1076"/>
        <end position="1200"/>
    </location>
</feature>
<name>G4YMW1_PHYSP</name>
<evidence type="ECO:0000313" key="2">
    <source>
        <dbReference type="EMBL" id="EGZ29494.1"/>
    </source>
</evidence>
<evidence type="ECO:0000313" key="3">
    <source>
        <dbReference type="Proteomes" id="UP000002640"/>
    </source>
</evidence>
<feature type="compositionally biased region" description="Low complexity" evidence="1">
    <location>
        <begin position="18"/>
        <end position="30"/>
    </location>
</feature>
<reference evidence="2 3" key="1">
    <citation type="journal article" date="2006" name="Science">
        <title>Phytophthora genome sequences uncover evolutionary origins and mechanisms of pathogenesis.</title>
        <authorList>
            <person name="Tyler B.M."/>
            <person name="Tripathy S."/>
            <person name="Zhang X."/>
            <person name="Dehal P."/>
            <person name="Jiang R.H."/>
            <person name="Aerts A."/>
            <person name="Arredondo F.D."/>
            <person name="Baxter L."/>
            <person name="Bensasson D."/>
            <person name="Beynon J.L."/>
            <person name="Chapman J."/>
            <person name="Damasceno C.M."/>
            <person name="Dorrance A.E."/>
            <person name="Dou D."/>
            <person name="Dickerman A.W."/>
            <person name="Dubchak I.L."/>
            <person name="Garbelotto M."/>
            <person name="Gijzen M."/>
            <person name="Gordon S.G."/>
            <person name="Govers F."/>
            <person name="Grunwald N.J."/>
            <person name="Huang W."/>
            <person name="Ivors K.L."/>
            <person name="Jones R.W."/>
            <person name="Kamoun S."/>
            <person name="Krampis K."/>
            <person name="Lamour K.H."/>
            <person name="Lee M.K."/>
            <person name="McDonald W.H."/>
            <person name="Medina M."/>
            <person name="Meijer H.J."/>
            <person name="Nordberg E.K."/>
            <person name="Maclean D.J."/>
            <person name="Ospina-Giraldo M.D."/>
            <person name="Morris P.F."/>
            <person name="Phuntumart V."/>
            <person name="Putnam N.H."/>
            <person name="Rash S."/>
            <person name="Rose J.K."/>
            <person name="Sakihama Y."/>
            <person name="Salamov A.A."/>
            <person name="Savidor A."/>
            <person name="Scheuring C.F."/>
            <person name="Smith B.M."/>
            <person name="Sobral B.W."/>
            <person name="Terry A."/>
            <person name="Torto-Alalibo T.A."/>
            <person name="Win J."/>
            <person name="Xu Z."/>
            <person name="Zhang H."/>
            <person name="Grigoriev I.V."/>
            <person name="Rokhsar D.S."/>
            <person name="Boore J.L."/>
        </authorList>
    </citation>
    <scope>NUCLEOTIDE SEQUENCE [LARGE SCALE GENOMIC DNA]</scope>
    <source>
        <strain evidence="2 3">P6497</strain>
    </source>
</reference>
<keyword evidence="3" id="KW-1185">Reference proteome</keyword>
<proteinExistence type="predicted"/>
<feature type="region of interest" description="Disordered" evidence="1">
    <location>
        <begin position="825"/>
        <end position="899"/>
    </location>
</feature>
<dbReference type="RefSeq" id="XP_009516769.1">
    <property type="nucleotide sequence ID" value="XM_009518474.1"/>
</dbReference>
<feature type="compositionally biased region" description="Basic and acidic residues" evidence="1">
    <location>
        <begin position="1174"/>
        <end position="1191"/>
    </location>
</feature>